<evidence type="ECO:0000313" key="3">
    <source>
        <dbReference type="EMBL" id="WOL03302.1"/>
    </source>
</evidence>
<dbReference type="Proteomes" id="UP001327560">
    <property type="component" value="Chromosome 4"/>
</dbReference>
<evidence type="ECO:0000259" key="2">
    <source>
        <dbReference type="PROSITE" id="PS50089"/>
    </source>
</evidence>
<organism evidence="3 4">
    <name type="scientific">Canna indica</name>
    <name type="common">Indian-shot</name>
    <dbReference type="NCBI Taxonomy" id="4628"/>
    <lineage>
        <taxon>Eukaryota</taxon>
        <taxon>Viridiplantae</taxon>
        <taxon>Streptophyta</taxon>
        <taxon>Embryophyta</taxon>
        <taxon>Tracheophyta</taxon>
        <taxon>Spermatophyta</taxon>
        <taxon>Magnoliopsida</taxon>
        <taxon>Liliopsida</taxon>
        <taxon>Zingiberales</taxon>
        <taxon>Cannaceae</taxon>
        <taxon>Canna</taxon>
    </lineage>
</organism>
<dbReference type="EMBL" id="CP136893">
    <property type="protein sequence ID" value="WOL03302.1"/>
    <property type="molecule type" value="Genomic_DNA"/>
</dbReference>
<evidence type="ECO:0000256" key="1">
    <source>
        <dbReference type="PROSITE-ProRule" id="PRU00175"/>
    </source>
</evidence>
<keyword evidence="1" id="KW-0862">Zinc</keyword>
<keyword evidence="1" id="KW-0479">Metal-binding</keyword>
<feature type="domain" description="RING-type" evidence="2">
    <location>
        <begin position="22"/>
        <end position="67"/>
    </location>
</feature>
<evidence type="ECO:0000313" key="4">
    <source>
        <dbReference type="Proteomes" id="UP001327560"/>
    </source>
</evidence>
<dbReference type="SUPFAM" id="SSF57850">
    <property type="entry name" value="RING/U-box"/>
    <property type="match status" value="1"/>
</dbReference>
<dbReference type="PANTHER" id="PTHR46798">
    <property type="entry name" value="OS09G0511500 PROTEIN"/>
    <property type="match status" value="1"/>
</dbReference>
<dbReference type="SMART" id="SM00184">
    <property type="entry name" value="RING"/>
    <property type="match status" value="1"/>
</dbReference>
<sequence length="413" mass="45369">MGLEETVKETTKEGVEVVHVACSICLEAVKDGGGRSTARLQCGHEFHLDCIGSAFNAKGSMQCPNCRTVEEGNWLYANGSRQIPDNIIDDWMHDEDLYNHNYTEISFGGHWCPFSSLARIPSLFEEGESSSAVAFQDLLGYHAIFTENQIALPAAHPCPYVAYMGPPQPSPSSNNHFESLADGSGYHHQWSHFPRPRDIQTHLMHPSNLGYRGWEHHHPSFSPNPHSNSSDPVSHFSRLETDGLPIADSVFHPFVLGHGNGSRAGATSSSVPSLVPPYLRPHSNIRELYQRQNSQTVHGPSMPQPPNLRGFSPAEQCGAFLLPSTVPAGQTTVDAEGVGSSRIRPWERECFAPHAFPPLDRESNCWGPFPHANGSGSDSTPRMAFFPLNGPERPSVQTGYSRTLPTARMLSLM</sequence>
<proteinExistence type="predicted"/>
<dbReference type="InterPro" id="IPR001841">
    <property type="entry name" value="Znf_RING"/>
</dbReference>
<dbReference type="GO" id="GO:0008270">
    <property type="term" value="F:zinc ion binding"/>
    <property type="evidence" value="ECO:0007669"/>
    <property type="project" value="UniProtKB-KW"/>
</dbReference>
<accession>A0AAQ3KB61</accession>
<keyword evidence="1" id="KW-0863">Zinc-finger</keyword>
<dbReference type="PANTHER" id="PTHR46798:SF3">
    <property type="entry name" value="RING FINGER FAMILY PROTEIN"/>
    <property type="match status" value="1"/>
</dbReference>
<dbReference type="GO" id="GO:0004842">
    <property type="term" value="F:ubiquitin-protein transferase activity"/>
    <property type="evidence" value="ECO:0007669"/>
    <property type="project" value="InterPro"/>
</dbReference>
<reference evidence="3 4" key="1">
    <citation type="submission" date="2023-10" db="EMBL/GenBank/DDBJ databases">
        <title>Chromosome-scale genome assembly provides insights into flower coloration mechanisms of Canna indica.</title>
        <authorList>
            <person name="Li C."/>
        </authorList>
    </citation>
    <scope>NUCLEOTIDE SEQUENCE [LARGE SCALE GENOMIC DNA]</scope>
    <source>
        <tissue evidence="3">Flower</tissue>
    </source>
</reference>
<dbReference type="Pfam" id="PF13639">
    <property type="entry name" value="zf-RING_2"/>
    <property type="match status" value="1"/>
</dbReference>
<gene>
    <name evidence="3" type="ORF">Cni_G12022</name>
</gene>
<dbReference type="PROSITE" id="PS50089">
    <property type="entry name" value="ZF_RING_2"/>
    <property type="match status" value="1"/>
</dbReference>
<protein>
    <recommendedName>
        <fullName evidence="2">RING-type domain-containing protein</fullName>
    </recommendedName>
</protein>
<dbReference type="InterPro" id="IPR044274">
    <property type="entry name" value="RFI2"/>
</dbReference>
<dbReference type="Gene3D" id="3.30.40.10">
    <property type="entry name" value="Zinc/RING finger domain, C3HC4 (zinc finger)"/>
    <property type="match status" value="1"/>
</dbReference>
<dbReference type="InterPro" id="IPR013083">
    <property type="entry name" value="Znf_RING/FYVE/PHD"/>
</dbReference>
<dbReference type="AlphaFoldDB" id="A0AAQ3KB61"/>
<keyword evidence="4" id="KW-1185">Reference proteome</keyword>
<name>A0AAQ3KB61_9LILI</name>